<organism evidence="2 3">
    <name type="scientific">Paragonimus westermani</name>
    <dbReference type="NCBI Taxonomy" id="34504"/>
    <lineage>
        <taxon>Eukaryota</taxon>
        <taxon>Metazoa</taxon>
        <taxon>Spiralia</taxon>
        <taxon>Lophotrochozoa</taxon>
        <taxon>Platyhelminthes</taxon>
        <taxon>Trematoda</taxon>
        <taxon>Digenea</taxon>
        <taxon>Plagiorchiida</taxon>
        <taxon>Troglotremata</taxon>
        <taxon>Troglotrematidae</taxon>
        <taxon>Paragonimus</taxon>
    </lineage>
</organism>
<reference evidence="2 3" key="1">
    <citation type="journal article" date="2019" name="Gigascience">
        <title>Whole-genome sequence of the oriental lung fluke Paragonimus westermani.</title>
        <authorList>
            <person name="Oey H."/>
            <person name="Zakrzewski M."/>
            <person name="Narain K."/>
            <person name="Devi K.R."/>
            <person name="Agatsuma T."/>
            <person name="Nawaratna S."/>
            <person name="Gobert G.N."/>
            <person name="Jones M.K."/>
            <person name="Ragan M.A."/>
            <person name="McManus D.P."/>
            <person name="Krause L."/>
        </authorList>
    </citation>
    <scope>NUCLEOTIDE SEQUENCE [LARGE SCALE GENOMIC DNA]</scope>
    <source>
        <strain evidence="2 3">IND2009</strain>
    </source>
</reference>
<protein>
    <recommendedName>
        <fullName evidence="1">MKRN2 opposite strand protein-like C-terminal domain-containing protein</fullName>
    </recommendedName>
</protein>
<evidence type="ECO:0000313" key="3">
    <source>
        <dbReference type="Proteomes" id="UP000324629"/>
    </source>
</evidence>
<feature type="domain" description="MKRN2 opposite strand protein-like C-terminal" evidence="1">
    <location>
        <begin position="80"/>
        <end position="187"/>
    </location>
</feature>
<keyword evidence="3" id="KW-1185">Reference proteome</keyword>
<proteinExistence type="predicted"/>
<dbReference type="InterPro" id="IPR053921">
    <property type="entry name" value="MKRN2OS-like_C"/>
</dbReference>
<dbReference type="AlphaFoldDB" id="A0A5J4N3P5"/>
<evidence type="ECO:0000313" key="2">
    <source>
        <dbReference type="EMBL" id="KAA3670153.1"/>
    </source>
</evidence>
<dbReference type="EMBL" id="QNGE01013704">
    <property type="protein sequence ID" value="KAA3670153.1"/>
    <property type="molecule type" value="Genomic_DNA"/>
</dbReference>
<name>A0A5J4N3P5_9TREM</name>
<accession>A0A5J4N3P5</accession>
<sequence length="222" mass="25128">MFQPLVRFERSCCQSDLCEPIYTQHNNLICINNGRKPSACEICGSSSCLTSPYSLPLPVESAHTDTFFSSSRVARVAFIPANPRNCLFDFNEDYQWHCGAVDSAGCVHSYSEQRGPQSDVTGWSEVIVINLPSVEVGFRNISAGQWDKSIRDVCLCSSDFRPSRHITTHSERKKDCLDYVVAVIGSAFRNETVNRIRVASWLQNGLRYLCWYRELQNKLKVS</sequence>
<gene>
    <name evidence="2" type="ORF">DEA37_0015050</name>
</gene>
<evidence type="ECO:0000259" key="1">
    <source>
        <dbReference type="Pfam" id="PF16044"/>
    </source>
</evidence>
<comment type="caution">
    <text evidence="2">The sequence shown here is derived from an EMBL/GenBank/DDBJ whole genome shotgun (WGS) entry which is preliminary data.</text>
</comment>
<dbReference type="Proteomes" id="UP000324629">
    <property type="component" value="Unassembled WGS sequence"/>
</dbReference>
<dbReference type="Pfam" id="PF16044">
    <property type="entry name" value="DUF4796_C"/>
    <property type="match status" value="1"/>
</dbReference>